<protein>
    <recommendedName>
        <fullName evidence="1">Antitoxin VbhA domain-containing protein</fullName>
    </recommendedName>
</protein>
<proteinExistence type="predicted"/>
<feature type="domain" description="Antitoxin VbhA" evidence="1">
    <location>
        <begin position="9"/>
        <end position="55"/>
    </location>
</feature>
<dbReference type="Pfam" id="PF18495">
    <property type="entry name" value="VbhA"/>
    <property type="match status" value="1"/>
</dbReference>
<name>A0A5E7FUM5_PSEFL</name>
<evidence type="ECO:0000313" key="2">
    <source>
        <dbReference type="EMBL" id="VVO43049.1"/>
    </source>
</evidence>
<dbReference type="RefSeq" id="WP_150807279.1">
    <property type="nucleotide sequence ID" value="NZ_CABVHY010000048.1"/>
</dbReference>
<gene>
    <name evidence="2" type="ORF">PS723_06108</name>
</gene>
<dbReference type="AlphaFoldDB" id="A0A5E7FUM5"/>
<evidence type="ECO:0000259" key="1">
    <source>
        <dbReference type="Pfam" id="PF18495"/>
    </source>
</evidence>
<dbReference type="EMBL" id="CABVHY010000048">
    <property type="protein sequence ID" value="VVO43049.1"/>
    <property type="molecule type" value="Genomic_DNA"/>
</dbReference>
<sequence>MLTREAATRSANVAHVEATNNLEGARTSAFVSSKMAEYRDGKISSAQLLAATKARYGCK</sequence>
<dbReference type="CDD" id="cd11586">
    <property type="entry name" value="VbhA_like"/>
    <property type="match status" value="1"/>
</dbReference>
<reference evidence="2 3" key="1">
    <citation type="submission" date="2019-09" db="EMBL/GenBank/DDBJ databases">
        <authorList>
            <person name="Chandra G."/>
            <person name="Truman W A."/>
        </authorList>
    </citation>
    <scope>NUCLEOTIDE SEQUENCE [LARGE SCALE GENOMIC DNA]</scope>
    <source>
        <strain evidence="2">PS723</strain>
    </source>
</reference>
<evidence type="ECO:0000313" key="3">
    <source>
        <dbReference type="Proteomes" id="UP000379480"/>
    </source>
</evidence>
<dbReference type="Proteomes" id="UP000379480">
    <property type="component" value="Unassembled WGS sequence"/>
</dbReference>
<organism evidence="2 3">
    <name type="scientific">Pseudomonas fluorescens</name>
    <dbReference type="NCBI Taxonomy" id="294"/>
    <lineage>
        <taxon>Bacteria</taxon>
        <taxon>Pseudomonadati</taxon>
        <taxon>Pseudomonadota</taxon>
        <taxon>Gammaproteobacteria</taxon>
        <taxon>Pseudomonadales</taxon>
        <taxon>Pseudomonadaceae</taxon>
        <taxon>Pseudomonas</taxon>
    </lineage>
</organism>
<dbReference type="InterPro" id="IPR033788">
    <property type="entry name" value="VbhA-like"/>
</dbReference>
<dbReference type="InterPro" id="IPR043038">
    <property type="entry name" value="VbhA_sf"/>
</dbReference>
<dbReference type="InterPro" id="IPR041535">
    <property type="entry name" value="VbhA"/>
</dbReference>
<dbReference type="Gene3D" id="1.10.8.1050">
    <property type="entry name" value="Antitoxin VbhA-like"/>
    <property type="match status" value="1"/>
</dbReference>
<dbReference type="OrthoDB" id="7024616at2"/>
<accession>A0A5E7FUM5</accession>